<gene>
    <name evidence="2" type="ORF">G3570_06665</name>
</gene>
<dbReference type="EMBL" id="JAALLT010000002">
    <property type="protein sequence ID" value="NGP76307.1"/>
    <property type="molecule type" value="Genomic_DNA"/>
</dbReference>
<comment type="caution">
    <text evidence="2">The sequence shown here is derived from an EMBL/GenBank/DDBJ whole genome shotgun (WGS) entry which is preliminary data.</text>
</comment>
<keyword evidence="1" id="KW-0812">Transmembrane</keyword>
<sequence>MSPSTNTNEKVKALYDKVLNEELEPVELGSALYEITNAGKSISFGYRGVLDVVFLKENLKTNRKVKSMTKYIFWWTITNVIFVAIPTYFVNSILSPDPYPGHSRNIT</sequence>
<protein>
    <submittedName>
        <fullName evidence="2">Uncharacterized protein</fullName>
    </submittedName>
</protein>
<dbReference type="AlphaFoldDB" id="A0A6M1T0M4"/>
<evidence type="ECO:0000313" key="2">
    <source>
        <dbReference type="EMBL" id="NGP76307.1"/>
    </source>
</evidence>
<evidence type="ECO:0000256" key="1">
    <source>
        <dbReference type="SAM" id="Phobius"/>
    </source>
</evidence>
<evidence type="ECO:0000313" key="3">
    <source>
        <dbReference type="Proteomes" id="UP000473278"/>
    </source>
</evidence>
<proteinExistence type="predicted"/>
<organism evidence="2 3">
    <name type="scientific">Halalkalibaculum roseum</name>
    <dbReference type="NCBI Taxonomy" id="2709311"/>
    <lineage>
        <taxon>Bacteria</taxon>
        <taxon>Pseudomonadati</taxon>
        <taxon>Balneolota</taxon>
        <taxon>Balneolia</taxon>
        <taxon>Balneolales</taxon>
        <taxon>Balneolaceae</taxon>
        <taxon>Halalkalibaculum</taxon>
    </lineage>
</organism>
<dbReference type="Proteomes" id="UP000473278">
    <property type="component" value="Unassembled WGS sequence"/>
</dbReference>
<keyword evidence="3" id="KW-1185">Reference proteome</keyword>
<reference evidence="2 3" key="1">
    <citation type="submission" date="2020-02" db="EMBL/GenBank/DDBJ databases">
        <title>Balneolaceae bacterium YR4-1, complete genome.</title>
        <authorList>
            <person name="Li Y."/>
            <person name="Wu S."/>
        </authorList>
    </citation>
    <scope>NUCLEOTIDE SEQUENCE [LARGE SCALE GENOMIC DNA]</scope>
    <source>
        <strain evidence="2 3">YR4-1</strain>
    </source>
</reference>
<accession>A0A6M1T0M4</accession>
<feature type="transmembrane region" description="Helical" evidence="1">
    <location>
        <begin position="71"/>
        <end position="90"/>
    </location>
</feature>
<dbReference type="RefSeq" id="WP_165140541.1">
    <property type="nucleotide sequence ID" value="NZ_JAALLT010000002.1"/>
</dbReference>
<keyword evidence="1" id="KW-1133">Transmembrane helix</keyword>
<keyword evidence="1" id="KW-0472">Membrane</keyword>
<name>A0A6M1T0M4_9BACT</name>